<comment type="caution">
    <text evidence="2">The sequence shown here is derived from an EMBL/GenBank/DDBJ whole genome shotgun (WGS) entry which is preliminary data.</text>
</comment>
<evidence type="ECO:0000313" key="3">
    <source>
        <dbReference type="Proteomes" id="UP000499080"/>
    </source>
</evidence>
<dbReference type="AlphaFoldDB" id="A0A4Y2MU73"/>
<evidence type="ECO:0000313" key="2">
    <source>
        <dbReference type="EMBL" id="GBN29176.1"/>
    </source>
</evidence>
<gene>
    <name evidence="2" type="ORF">AVEN_240787_1</name>
</gene>
<sequence length="101" mass="11813">MENIQKAQELCKRSSVLRIFAVITGKPVKFSSRTDSKTSMRYMRKRLQRHLMENPDLALLSQKQSKKEEKRRKDRGKKEHLGGIDTKNRTLKMCTCLFAIS</sequence>
<accession>A0A4Y2MU73</accession>
<dbReference type="Proteomes" id="UP000499080">
    <property type="component" value="Unassembled WGS sequence"/>
</dbReference>
<evidence type="ECO:0000256" key="1">
    <source>
        <dbReference type="SAM" id="MobiDB-lite"/>
    </source>
</evidence>
<protein>
    <submittedName>
        <fullName evidence="2">Uncharacterized protein</fullName>
    </submittedName>
</protein>
<name>A0A4Y2MU73_ARAVE</name>
<feature type="region of interest" description="Disordered" evidence="1">
    <location>
        <begin position="53"/>
        <end position="84"/>
    </location>
</feature>
<dbReference type="EMBL" id="BGPR01007744">
    <property type="protein sequence ID" value="GBN29176.1"/>
    <property type="molecule type" value="Genomic_DNA"/>
</dbReference>
<organism evidence="2 3">
    <name type="scientific">Araneus ventricosus</name>
    <name type="common">Orbweaver spider</name>
    <name type="synonym">Epeira ventricosa</name>
    <dbReference type="NCBI Taxonomy" id="182803"/>
    <lineage>
        <taxon>Eukaryota</taxon>
        <taxon>Metazoa</taxon>
        <taxon>Ecdysozoa</taxon>
        <taxon>Arthropoda</taxon>
        <taxon>Chelicerata</taxon>
        <taxon>Arachnida</taxon>
        <taxon>Araneae</taxon>
        <taxon>Araneomorphae</taxon>
        <taxon>Entelegynae</taxon>
        <taxon>Araneoidea</taxon>
        <taxon>Araneidae</taxon>
        <taxon>Araneus</taxon>
    </lineage>
</organism>
<reference evidence="2 3" key="1">
    <citation type="journal article" date="2019" name="Sci. Rep.">
        <title>Orb-weaving spider Araneus ventricosus genome elucidates the spidroin gene catalogue.</title>
        <authorList>
            <person name="Kono N."/>
            <person name="Nakamura H."/>
            <person name="Ohtoshi R."/>
            <person name="Moran D.A.P."/>
            <person name="Shinohara A."/>
            <person name="Yoshida Y."/>
            <person name="Fujiwara M."/>
            <person name="Mori M."/>
            <person name="Tomita M."/>
            <person name="Arakawa K."/>
        </authorList>
    </citation>
    <scope>NUCLEOTIDE SEQUENCE [LARGE SCALE GENOMIC DNA]</scope>
</reference>
<proteinExistence type="predicted"/>
<keyword evidence="3" id="KW-1185">Reference proteome</keyword>